<dbReference type="PANTHER" id="PTHR37422:SF13">
    <property type="entry name" value="LIPOPOLYSACCHARIDE BIOSYNTHESIS PROTEIN PA4999-RELATED"/>
    <property type="match status" value="1"/>
</dbReference>
<feature type="transmembrane region" description="Helical" evidence="5">
    <location>
        <begin position="115"/>
        <end position="133"/>
    </location>
</feature>
<organism evidence="7 8">
    <name type="scientific">Paraburkholderia megapolitana</name>
    <dbReference type="NCBI Taxonomy" id="420953"/>
    <lineage>
        <taxon>Bacteria</taxon>
        <taxon>Pseudomonadati</taxon>
        <taxon>Pseudomonadota</taxon>
        <taxon>Betaproteobacteria</taxon>
        <taxon>Burkholderiales</taxon>
        <taxon>Burkholderiaceae</taxon>
        <taxon>Paraburkholderia</taxon>
    </lineage>
</organism>
<dbReference type="InterPro" id="IPR007016">
    <property type="entry name" value="O-antigen_ligase-rel_domated"/>
</dbReference>
<feature type="transmembrane region" description="Helical" evidence="5">
    <location>
        <begin position="91"/>
        <end position="108"/>
    </location>
</feature>
<dbReference type="AlphaFoldDB" id="A0A1I3TUE9"/>
<comment type="subcellular location">
    <subcellularLocation>
        <location evidence="1">Membrane</location>
        <topology evidence="1">Multi-pass membrane protein</topology>
    </subcellularLocation>
</comment>
<evidence type="ECO:0000256" key="2">
    <source>
        <dbReference type="ARBA" id="ARBA00022692"/>
    </source>
</evidence>
<dbReference type="GO" id="GO:0016874">
    <property type="term" value="F:ligase activity"/>
    <property type="evidence" value="ECO:0007669"/>
    <property type="project" value="UniProtKB-KW"/>
</dbReference>
<feature type="transmembrane region" description="Helical" evidence="5">
    <location>
        <begin position="153"/>
        <end position="171"/>
    </location>
</feature>
<evidence type="ECO:0000313" key="7">
    <source>
        <dbReference type="EMBL" id="SFJ74103.1"/>
    </source>
</evidence>
<dbReference type="RefSeq" id="WP_091018462.1">
    <property type="nucleotide sequence ID" value="NZ_CP041745.1"/>
</dbReference>
<keyword evidence="7" id="KW-0436">Ligase</keyword>
<reference evidence="7 8" key="1">
    <citation type="submission" date="2016-10" db="EMBL/GenBank/DDBJ databases">
        <authorList>
            <person name="de Groot N.N."/>
        </authorList>
    </citation>
    <scope>NUCLEOTIDE SEQUENCE [LARGE SCALE GENOMIC DNA]</scope>
    <source>
        <strain evidence="7 8">LMG 23650</strain>
    </source>
</reference>
<feature type="transmembrane region" description="Helical" evidence="5">
    <location>
        <begin position="332"/>
        <end position="352"/>
    </location>
</feature>
<keyword evidence="8" id="KW-1185">Reference proteome</keyword>
<evidence type="ECO:0000256" key="3">
    <source>
        <dbReference type="ARBA" id="ARBA00022989"/>
    </source>
</evidence>
<feature type="transmembrane region" description="Helical" evidence="5">
    <location>
        <begin position="183"/>
        <end position="199"/>
    </location>
</feature>
<gene>
    <name evidence="7" type="ORF">SAMN05192543_110121</name>
</gene>
<proteinExistence type="predicted"/>
<feature type="transmembrane region" description="Helical" evidence="5">
    <location>
        <begin position="389"/>
        <end position="406"/>
    </location>
</feature>
<feature type="transmembrane region" description="Helical" evidence="5">
    <location>
        <begin position="60"/>
        <end position="79"/>
    </location>
</feature>
<evidence type="ECO:0000256" key="4">
    <source>
        <dbReference type="ARBA" id="ARBA00023136"/>
    </source>
</evidence>
<dbReference type="OrthoDB" id="8576060at2"/>
<keyword evidence="2 5" id="KW-0812">Transmembrane</keyword>
<protein>
    <submittedName>
        <fullName evidence="7">O-antigen ligase</fullName>
    </submittedName>
</protein>
<dbReference type="EMBL" id="FOQU01000010">
    <property type="protein sequence ID" value="SFJ74103.1"/>
    <property type="molecule type" value="Genomic_DNA"/>
</dbReference>
<dbReference type="InterPro" id="IPR051533">
    <property type="entry name" value="WaaL-like"/>
</dbReference>
<feature type="transmembrane region" description="Helical" evidence="5">
    <location>
        <begin position="30"/>
        <end position="48"/>
    </location>
</feature>
<keyword evidence="3 5" id="KW-1133">Transmembrane helix</keyword>
<dbReference type="STRING" id="420953.SAMN05192543_110121"/>
<evidence type="ECO:0000313" key="8">
    <source>
        <dbReference type="Proteomes" id="UP000199548"/>
    </source>
</evidence>
<dbReference type="PANTHER" id="PTHR37422">
    <property type="entry name" value="TEICHURONIC ACID BIOSYNTHESIS PROTEIN TUAE"/>
    <property type="match status" value="1"/>
</dbReference>
<sequence length="423" mass="45681">MTANRTTTVAAAVLLFLAPATMLTLRGGTGYCFFLLLAVALVNLAVMRGQHGYLAPLRKYPLYTASMLAFTLYLPLQQLLEHYYLPRQFDAMSRLVLSLPIFLLFCTVSSRSLALVGWGCAAGAVGAGAWAFISGINASWGDLNRLGNYYTNPIPFGNTALLLGFLAVLSIRWDVGLARRFSIPLKLFALLAGGYASYLSGTRGGWLALPLFAWLVAANFGWMRHRARLAIVGAVLVVGVAALFSTHVVQQRLRDTASDLHQLEHGNADTSIGLRLQLWNASSHLFLQNPVLGVGKGKLESSLQTLANNHEASQAIVNERAHSEFFSTIAELGTFGIACLLLLYWGPLAYFLRHYRSADATVSTAAYCGIAVSGSAIIFGLSIDILSSVMNVALIALLWATMMAIIHRGTRTESAPAKPQTAI</sequence>
<feature type="domain" description="O-antigen ligase-related" evidence="6">
    <location>
        <begin position="189"/>
        <end position="341"/>
    </location>
</feature>
<dbReference type="Proteomes" id="UP000199548">
    <property type="component" value="Unassembled WGS sequence"/>
</dbReference>
<evidence type="ECO:0000256" key="1">
    <source>
        <dbReference type="ARBA" id="ARBA00004141"/>
    </source>
</evidence>
<feature type="transmembrane region" description="Helical" evidence="5">
    <location>
        <begin position="364"/>
        <end position="383"/>
    </location>
</feature>
<evidence type="ECO:0000259" key="6">
    <source>
        <dbReference type="Pfam" id="PF04932"/>
    </source>
</evidence>
<feature type="transmembrane region" description="Helical" evidence="5">
    <location>
        <begin position="229"/>
        <end position="249"/>
    </location>
</feature>
<dbReference type="GO" id="GO:0016020">
    <property type="term" value="C:membrane"/>
    <property type="evidence" value="ECO:0007669"/>
    <property type="project" value="UniProtKB-SubCell"/>
</dbReference>
<evidence type="ECO:0000256" key="5">
    <source>
        <dbReference type="SAM" id="Phobius"/>
    </source>
</evidence>
<name>A0A1I3TUE9_9BURK</name>
<accession>A0A1I3TUE9</accession>
<keyword evidence="4 5" id="KW-0472">Membrane</keyword>
<dbReference type="Pfam" id="PF04932">
    <property type="entry name" value="Wzy_C"/>
    <property type="match status" value="1"/>
</dbReference>